<dbReference type="PROSITE" id="PS50261">
    <property type="entry name" value="G_PROTEIN_RECEP_F2_4"/>
    <property type="match status" value="1"/>
</dbReference>
<evidence type="ECO:0000313" key="9">
    <source>
        <dbReference type="Proteomes" id="UP000549394"/>
    </source>
</evidence>
<comment type="caution">
    <text evidence="8">The sequence shown here is derived from an EMBL/GenBank/DDBJ whole genome shotgun (WGS) entry which is preliminary data.</text>
</comment>
<feature type="transmembrane region" description="Helical" evidence="6">
    <location>
        <begin position="303"/>
        <end position="326"/>
    </location>
</feature>
<evidence type="ECO:0000256" key="5">
    <source>
        <dbReference type="SAM" id="MobiDB-lite"/>
    </source>
</evidence>
<evidence type="ECO:0000313" key="8">
    <source>
        <dbReference type="EMBL" id="CAD5119330.1"/>
    </source>
</evidence>
<dbReference type="Pfam" id="PF00002">
    <property type="entry name" value="7tm_2"/>
    <property type="match status" value="1"/>
</dbReference>
<sequence length="423" mass="48448">MIETGLNDIESSLEQLNYLGYVEDYRNKCYNSYTNDFKLYCEGVCEISFYVPNWRKISNIITQNSHENGTYQSVIHIKTGVASNNLHQFNEVTCDDYVEYIDDPPFESNRTISIHNVSYACKEDVEIYEADNKVDNISKGNYIDVIGIICLSLSVFALLVRLIAPAYCAALRKRANWLQWNLALALFLWLTCLICSPLVSSWLWPCRLIALSGHLSLLATITWQSFIAIDMYLKFRDKTLIDSYKYSNMKLWKIFIAIWLAPCIPVTIALVLETLQLKGKGEAFYGLNNNRNICWIHGFAGKIILLLIPFFLLWSINSILLTATTFNLHYLLKNSPDHVKKSRKEIIIYTKLSILFGGSWILVLLSSYIRNDIVTLLNIFVNSCQGLWLALATMKIGHFRKEEGSSSSSERQVKLQCPTSRAM</sequence>
<dbReference type="Gene3D" id="1.20.1070.10">
    <property type="entry name" value="Rhodopsin 7-helix transmembrane proteins"/>
    <property type="match status" value="1"/>
</dbReference>
<dbReference type="InterPro" id="IPR053231">
    <property type="entry name" value="GPCR_LN-TM7"/>
</dbReference>
<evidence type="ECO:0000256" key="3">
    <source>
        <dbReference type="ARBA" id="ARBA00022989"/>
    </source>
</evidence>
<dbReference type="SUPFAM" id="SSF81321">
    <property type="entry name" value="Family A G protein-coupled receptor-like"/>
    <property type="match status" value="1"/>
</dbReference>
<dbReference type="PANTHER" id="PTHR45902:SF1">
    <property type="entry name" value="LATROPHILIN RECEPTOR-LIKE PROTEIN A"/>
    <property type="match status" value="1"/>
</dbReference>
<comment type="subcellular location">
    <subcellularLocation>
        <location evidence="1">Membrane</location>
        <topology evidence="1">Multi-pass membrane protein</topology>
    </subcellularLocation>
</comment>
<name>A0A7I8VUE2_9ANNE</name>
<feature type="transmembrane region" description="Helical" evidence="6">
    <location>
        <begin position="346"/>
        <end position="367"/>
    </location>
</feature>
<accession>A0A7I8VUE2</accession>
<proteinExistence type="predicted"/>
<gene>
    <name evidence="8" type="ORF">DGYR_LOCUS7585</name>
</gene>
<keyword evidence="4 6" id="KW-0472">Membrane</keyword>
<keyword evidence="3 6" id="KW-1133">Transmembrane helix</keyword>
<feature type="domain" description="G-protein coupled receptors family 2 profile 2" evidence="7">
    <location>
        <begin position="143"/>
        <end position="397"/>
    </location>
</feature>
<dbReference type="InterPro" id="IPR017981">
    <property type="entry name" value="GPCR_2-like_7TM"/>
</dbReference>
<dbReference type="PANTHER" id="PTHR45902">
    <property type="entry name" value="LATROPHILIN RECEPTOR-LIKE PROTEIN A"/>
    <property type="match status" value="1"/>
</dbReference>
<feature type="transmembrane region" description="Helical" evidence="6">
    <location>
        <begin position="145"/>
        <end position="170"/>
    </location>
</feature>
<dbReference type="CDD" id="cd13952">
    <property type="entry name" value="7tm_classB"/>
    <property type="match status" value="1"/>
</dbReference>
<evidence type="ECO:0000256" key="2">
    <source>
        <dbReference type="ARBA" id="ARBA00022692"/>
    </source>
</evidence>
<dbReference type="EMBL" id="CAJFCJ010000010">
    <property type="protein sequence ID" value="CAD5119330.1"/>
    <property type="molecule type" value="Genomic_DNA"/>
</dbReference>
<evidence type="ECO:0000256" key="6">
    <source>
        <dbReference type="SAM" id="Phobius"/>
    </source>
</evidence>
<organism evidence="8 9">
    <name type="scientific">Dimorphilus gyrociliatus</name>
    <dbReference type="NCBI Taxonomy" id="2664684"/>
    <lineage>
        <taxon>Eukaryota</taxon>
        <taxon>Metazoa</taxon>
        <taxon>Spiralia</taxon>
        <taxon>Lophotrochozoa</taxon>
        <taxon>Annelida</taxon>
        <taxon>Polychaeta</taxon>
        <taxon>Polychaeta incertae sedis</taxon>
        <taxon>Dinophilidae</taxon>
        <taxon>Dimorphilus</taxon>
    </lineage>
</organism>
<dbReference type="AlphaFoldDB" id="A0A7I8VUE2"/>
<dbReference type="GO" id="GO:0016020">
    <property type="term" value="C:membrane"/>
    <property type="evidence" value="ECO:0007669"/>
    <property type="project" value="UniProtKB-SubCell"/>
</dbReference>
<dbReference type="GO" id="GO:0007166">
    <property type="term" value="P:cell surface receptor signaling pathway"/>
    <property type="evidence" value="ECO:0007669"/>
    <property type="project" value="InterPro"/>
</dbReference>
<feature type="transmembrane region" description="Helical" evidence="6">
    <location>
        <begin position="254"/>
        <end position="272"/>
    </location>
</feature>
<evidence type="ECO:0000256" key="4">
    <source>
        <dbReference type="ARBA" id="ARBA00023136"/>
    </source>
</evidence>
<feature type="transmembrane region" description="Helical" evidence="6">
    <location>
        <begin position="373"/>
        <end position="391"/>
    </location>
</feature>
<feature type="transmembrane region" description="Helical" evidence="6">
    <location>
        <begin position="209"/>
        <end position="233"/>
    </location>
</feature>
<keyword evidence="2 6" id="KW-0812">Transmembrane</keyword>
<dbReference type="InterPro" id="IPR000832">
    <property type="entry name" value="GPCR_2_secretin-like"/>
</dbReference>
<feature type="region of interest" description="Disordered" evidence="5">
    <location>
        <begin position="403"/>
        <end position="423"/>
    </location>
</feature>
<keyword evidence="9" id="KW-1185">Reference proteome</keyword>
<dbReference type="GO" id="GO:0004930">
    <property type="term" value="F:G protein-coupled receptor activity"/>
    <property type="evidence" value="ECO:0007669"/>
    <property type="project" value="InterPro"/>
</dbReference>
<dbReference type="OrthoDB" id="6134459at2759"/>
<feature type="transmembrane region" description="Helical" evidence="6">
    <location>
        <begin position="182"/>
        <end position="203"/>
    </location>
</feature>
<dbReference type="Proteomes" id="UP000549394">
    <property type="component" value="Unassembled WGS sequence"/>
</dbReference>
<evidence type="ECO:0000256" key="1">
    <source>
        <dbReference type="ARBA" id="ARBA00004141"/>
    </source>
</evidence>
<reference evidence="8 9" key="1">
    <citation type="submission" date="2020-08" db="EMBL/GenBank/DDBJ databases">
        <authorList>
            <person name="Hejnol A."/>
        </authorList>
    </citation>
    <scope>NUCLEOTIDE SEQUENCE [LARGE SCALE GENOMIC DNA]</scope>
</reference>
<evidence type="ECO:0000259" key="7">
    <source>
        <dbReference type="PROSITE" id="PS50261"/>
    </source>
</evidence>
<protein>
    <recommendedName>
        <fullName evidence="7">G-protein coupled receptors family 2 profile 2 domain-containing protein</fullName>
    </recommendedName>
</protein>